<evidence type="ECO:0000313" key="2">
    <source>
        <dbReference type="EMBL" id="PWB01580.1"/>
    </source>
</evidence>
<dbReference type="GeneID" id="82526563"/>
<dbReference type="AlphaFoldDB" id="A0A2V1IJ84"/>
<dbReference type="RefSeq" id="WP_107032700.1">
    <property type="nucleotide sequence ID" value="NZ_CAJSYL010000006.1"/>
</dbReference>
<accession>A0A2V1IJ84</accession>
<organism evidence="2 3">
    <name type="scientific">Duncaniella muris</name>
    <dbReference type="NCBI Taxonomy" id="2094150"/>
    <lineage>
        <taxon>Bacteria</taxon>
        <taxon>Pseudomonadati</taxon>
        <taxon>Bacteroidota</taxon>
        <taxon>Bacteroidia</taxon>
        <taxon>Bacteroidales</taxon>
        <taxon>Muribaculaceae</taxon>
        <taxon>Duncaniella</taxon>
    </lineage>
</organism>
<dbReference type="CDD" id="cd20292">
    <property type="entry name" value="cupin_QdtA-like"/>
    <property type="match status" value="1"/>
</dbReference>
<comment type="caution">
    <text evidence="2">The sequence shown here is derived from an EMBL/GenBank/DDBJ whole genome shotgun (WGS) entry which is preliminary data.</text>
</comment>
<dbReference type="InterPro" id="IPR011051">
    <property type="entry name" value="RmlC_Cupin_sf"/>
</dbReference>
<dbReference type="InterPro" id="IPR014710">
    <property type="entry name" value="RmlC-like_jellyroll"/>
</dbReference>
<evidence type="ECO:0000313" key="3">
    <source>
        <dbReference type="Proteomes" id="UP000244905"/>
    </source>
</evidence>
<dbReference type="Gene3D" id="2.60.120.10">
    <property type="entry name" value="Jelly Rolls"/>
    <property type="match status" value="1"/>
</dbReference>
<dbReference type="SUPFAM" id="SSF51182">
    <property type="entry name" value="RmlC-like cupins"/>
    <property type="match status" value="1"/>
</dbReference>
<name>A0A2V1IJ84_9BACT</name>
<reference evidence="3" key="1">
    <citation type="submission" date="2018-02" db="EMBL/GenBank/DDBJ databases">
        <authorList>
            <person name="Clavel T."/>
            <person name="Strowig T."/>
        </authorList>
    </citation>
    <scope>NUCLEOTIDE SEQUENCE [LARGE SCALE GENOMIC DNA]</scope>
    <source>
        <strain evidence="3">DSM 103720</strain>
    </source>
</reference>
<evidence type="ECO:0000259" key="1">
    <source>
        <dbReference type="Pfam" id="PF05523"/>
    </source>
</evidence>
<proteinExistence type="predicted"/>
<dbReference type="Proteomes" id="UP000244905">
    <property type="component" value="Unassembled WGS sequence"/>
</dbReference>
<dbReference type="Pfam" id="PF05523">
    <property type="entry name" value="FdtA"/>
    <property type="match status" value="1"/>
</dbReference>
<feature type="domain" description="Sugar 3,4-ketoisomerase QdtA cupin" evidence="1">
    <location>
        <begin position="8"/>
        <end position="132"/>
    </location>
</feature>
<keyword evidence="3" id="KW-1185">Reference proteome</keyword>
<gene>
    <name evidence="2" type="ORF">C5O23_09450</name>
</gene>
<sequence length="141" mass="16203">MDITKPCIIPLPRIYDPRGSLTFVQDNDQIPFEIARCYWTYDVPAGEARGGHSHKEAKSLLVAVNGCFNVNLFDGDTWMTYTLNRPYEGLYIPPGYWRTLDNFASGSVCVVMTSILYDPDEYIRDYEEFKQLASRQKGPYL</sequence>
<dbReference type="InterPro" id="IPR008894">
    <property type="entry name" value="QdtA_cupin_dom"/>
</dbReference>
<dbReference type="EMBL" id="PUEC01000020">
    <property type="protein sequence ID" value="PWB01580.1"/>
    <property type="molecule type" value="Genomic_DNA"/>
</dbReference>
<protein>
    <submittedName>
        <fullName evidence="2">WxcM-like domain-containing protein</fullName>
    </submittedName>
</protein>